<dbReference type="InterPro" id="IPR008160">
    <property type="entry name" value="Collagen"/>
</dbReference>
<dbReference type="InterPro" id="IPR026906">
    <property type="entry name" value="LRR_5"/>
</dbReference>
<dbReference type="SUPFAM" id="SSF52058">
    <property type="entry name" value="L domain-like"/>
    <property type="match status" value="1"/>
</dbReference>
<feature type="compositionally biased region" description="Basic and acidic residues" evidence="1">
    <location>
        <begin position="84"/>
        <end position="98"/>
    </location>
</feature>
<dbReference type="Pfam" id="PF01391">
    <property type="entry name" value="Collagen"/>
    <property type="match status" value="1"/>
</dbReference>
<dbReference type="PANTHER" id="PTHR24637">
    <property type="entry name" value="COLLAGEN"/>
    <property type="match status" value="1"/>
</dbReference>
<reference evidence="2 3" key="1">
    <citation type="journal article" date="2021" name="Int. J. Syst. Evol. Microbiol.">
        <title>Capnocytophaga periodontitidis sp. nov., isolated from subgingival plaque of periodontitis patient.</title>
        <authorList>
            <person name="Zhang Y."/>
            <person name="Qiao D."/>
            <person name="Shi W."/>
            <person name="Wu D."/>
            <person name="Cai M."/>
        </authorList>
    </citation>
    <scope>NUCLEOTIDE SEQUENCE [LARGE SCALE GENOMIC DNA]</scope>
    <source>
        <strain evidence="2 3">051621</strain>
    </source>
</reference>
<dbReference type="RefSeq" id="WP_198466978.1">
    <property type="nucleotide sequence ID" value="NZ_JAEFDC010000008.1"/>
</dbReference>
<evidence type="ECO:0000313" key="2">
    <source>
        <dbReference type="EMBL" id="MBI1647377.1"/>
    </source>
</evidence>
<name>A0ABS0SPB5_9FLAO</name>
<evidence type="ECO:0000256" key="1">
    <source>
        <dbReference type="SAM" id="MobiDB-lite"/>
    </source>
</evidence>
<accession>A0ABS0SPB5</accession>
<feature type="compositionally biased region" description="Basic and acidic residues" evidence="1">
    <location>
        <begin position="135"/>
        <end position="144"/>
    </location>
</feature>
<dbReference type="Pfam" id="PF13306">
    <property type="entry name" value="LRR_5"/>
    <property type="match status" value="1"/>
</dbReference>
<comment type="caution">
    <text evidence="2">The sequence shown here is derived from an EMBL/GenBank/DDBJ whole genome shotgun (WGS) entry which is preliminary data.</text>
</comment>
<dbReference type="PANTHER" id="PTHR24637:SF417">
    <property type="entry name" value="COL_CUTICLE_N DOMAIN-CONTAINING PROTEIN"/>
    <property type="match status" value="1"/>
</dbReference>
<proteinExistence type="predicted"/>
<feature type="region of interest" description="Disordered" evidence="1">
    <location>
        <begin position="82"/>
        <end position="150"/>
    </location>
</feature>
<dbReference type="InterPro" id="IPR032675">
    <property type="entry name" value="LRR_dom_sf"/>
</dbReference>
<organism evidence="2 3">
    <name type="scientific">Capnocytophaga periodontitidis</name>
    <dbReference type="NCBI Taxonomy" id="2795027"/>
    <lineage>
        <taxon>Bacteria</taxon>
        <taxon>Pseudomonadati</taxon>
        <taxon>Bacteroidota</taxon>
        <taxon>Flavobacteriia</taxon>
        <taxon>Flavobacteriales</taxon>
        <taxon>Flavobacteriaceae</taxon>
        <taxon>Capnocytophaga</taxon>
    </lineage>
</organism>
<keyword evidence="3" id="KW-1185">Reference proteome</keyword>
<dbReference type="EMBL" id="JAEFDC010000008">
    <property type="protein sequence ID" value="MBI1647377.1"/>
    <property type="molecule type" value="Genomic_DNA"/>
</dbReference>
<sequence length="358" mass="38931">MRKVILMAVIVLVVLTVSSCRKETEKIIERVEVQKGNQILSGIGVPAETLGNVGDYYLDLSNTNLYGAKTIQGWGSPINLKGIQGDKGEKGEKGDKGDTGATGQKGEKGDKGDTGTTGQKGEKGDKGDTGATGQKGEKGEKGEKGVQGIAGQDGTKIFSGIGVPTNIGKAGDWYIDTQNKRLYGPKSNSGWGGSYINLSSSSSVIQPSYYTLYGTKRHILKEWHNKFITEVDMNSSPELREVEEIAFSAFKDCSELETIIIGDNVTKIGSTAFASLNKLKKVTIKNKIKEIQTGAFAGCKNLKTIIIESEAIPFTGTGVFPDVKQEWFIYVPKRSVKTYKDWFQKYSDRIKAIEDLEN</sequence>
<dbReference type="PROSITE" id="PS51257">
    <property type="entry name" value="PROKAR_LIPOPROTEIN"/>
    <property type="match status" value="1"/>
</dbReference>
<protein>
    <submittedName>
        <fullName evidence="2">Collagen-like protein</fullName>
    </submittedName>
</protein>
<dbReference type="Proteomes" id="UP000641139">
    <property type="component" value="Unassembled WGS sequence"/>
</dbReference>
<evidence type="ECO:0000313" key="3">
    <source>
        <dbReference type="Proteomes" id="UP000641139"/>
    </source>
</evidence>
<gene>
    <name evidence="2" type="ORF">I7X30_09930</name>
</gene>
<dbReference type="Gene3D" id="3.80.10.10">
    <property type="entry name" value="Ribonuclease Inhibitor"/>
    <property type="match status" value="1"/>
</dbReference>